<dbReference type="AlphaFoldDB" id="A0A4R5FXY5"/>
<organism evidence="1 2">
    <name type="scientific">Nonomuraea mesophila</name>
    <dbReference type="NCBI Taxonomy" id="2530382"/>
    <lineage>
        <taxon>Bacteria</taxon>
        <taxon>Bacillati</taxon>
        <taxon>Actinomycetota</taxon>
        <taxon>Actinomycetes</taxon>
        <taxon>Streptosporangiales</taxon>
        <taxon>Streptosporangiaceae</taxon>
        <taxon>Nonomuraea</taxon>
    </lineage>
</organism>
<reference evidence="1 2" key="1">
    <citation type="submission" date="2019-03" db="EMBL/GenBank/DDBJ databases">
        <title>Draft genome sequences of novel Actinobacteria.</title>
        <authorList>
            <person name="Sahin N."/>
            <person name="Ay H."/>
            <person name="Saygin H."/>
        </authorList>
    </citation>
    <scope>NUCLEOTIDE SEQUENCE [LARGE SCALE GENOMIC DNA]</scope>
    <source>
        <strain evidence="1 2">6K102</strain>
    </source>
</reference>
<proteinExistence type="predicted"/>
<dbReference type="RefSeq" id="WP_132627683.1">
    <property type="nucleotide sequence ID" value="NZ_SMLD01000001.1"/>
</dbReference>
<dbReference type="EMBL" id="SMLD01000001">
    <property type="protein sequence ID" value="TDE60420.1"/>
    <property type="molecule type" value="Genomic_DNA"/>
</dbReference>
<evidence type="ECO:0000313" key="2">
    <source>
        <dbReference type="Proteomes" id="UP000295136"/>
    </source>
</evidence>
<protein>
    <submittedName>
        <fullName evidence="1">Uncharacterized protein</fullName>
    </submittedName>
</protein>
<dbReference type="Proteomes" id="UP000295136">
    <property type="component" value="Unassembled WGS sequence"/>
</dbReference>
<keyword evidence="2" id="KW-1185">Reference proteome</keyword>
<gene>
    <name evidence="1" type="ORF">E1295_00865</name>
</gene>
<accession>A0A4R5FXY5</accession>
<name>A0A4R5FXY5_9ACTN</name>
<evidence type="ECO:0000313" key="1">
    <source>
        <dbReference type="EMBL" id="TDE60420.1"/>
    </source>
</evidence>
<sequence>MSAMREELHALVDRLPDDRVQPVLALVRENLETAGRRERALAVMERVQERMRGVTGVDEELDRLREGARG</sequence>
<comment type="caution">
    <text evidence="1">The sequence shown here is derived from an EMBL/GenBank/DDBJ whole genome shotgun (WGS) entry which is preliminary data.</text>
</comment>